<reference evidence="2" key="1">
    <citation type="submission" date="2020-11" db="EMBL/GenBank/DDBJ databases">
        <title>Whole-genome analyses of Nonomuraea sp. K274.</title>
        <authorList>
            <person name="Veyisoglu A."/>
        </authorList>
    </citation>
    <scope>NUCLEOTIDE SEQUENCE</scope>
    <source>
        <strain evidence="2">K274</strain>
    </source>
</reference>
<keyword evidence="1" id="KW-0812">Transmembrane</keyword>
<dbReference type="EMBL" id="JADOGI010000017">
    <property type="protein sequence ID" value="MBF8185686.1"/>
    <property type="molecule type" value="Genomic_DNA"/>
</dbReference>
<accession>A0A931A3T5</accession>
<sequence>MDTLDVQPRRITAFAWFLRIYGVLTLLIFVPLFLGFLVRTPLLAEQGGPLTCVRRNSGHLETVMG</sequence>
<comment type="caution">
    <text evidence="2">The sequence shown here is derived from an EMBL/GenBank/DDBJ whole genome shotgun (WGS) entry which is preliminary data.</text>
</comment>
<proteinExistence type="predicted"/>
<protein>
    <submittedName>
        <fullName evidence="2">Uncharacterized protein</fullName>
    </submittedName>
</protein>
<dbReference type="Proteomes" id="UP000605361">
    <property type="component" value="Unassembled WGS sequence"/>
</dbReference>
<feature type="transmembrane region" description="Helical" evidence="1">
    <location>
        <begin position="20"/>
        <end position="38"/>
    </location>
</feature>
<keyword evidence="3" id="KW-1185">Reference proteome</keyword>
<keyword evidence="1" id="KW-0472">Membrane</keyword>
<organism evidence="2 3">
    <name type="scientific">Nonomuraea cypriaca</name>
    <dbReference type="NCBI Taxonomy" id="1187855"/>
    <lineage>
        <taxon>Bacteria</taxon>
        <taxon>Bacillati</taxon>
        <taxon>Actinomycetota</taxon>
        <taxon>Actinomycetes</taxon>
        <taxon>Streptosporangiales</taxon>
        <taxon>Streptosporangiaceae</taxon>
        <taxon>Nonomuraea</taxon>
    </lineage>
</organism>
<evidence type="ECO:0000313" key="3">
    <source>
        <dbReference type="Proteomes" id="UP000605361"/>
    </source>
</evidence>
<dbReference type="AlphaFoldDB" id="A0A931A3T5"/>
<evidence type="ECO:0000313" key="2">
    <source>
        <dbReference type="EMBL" id="MBF8185686.1"/>
    </source>
</evidence>
<dbReference type="RefSeq" id="WP_195894670.1">
    <property type="nucleotide sequence ID" value="NZ_JADOGI010000017.1"/>
</dbReference>
<evidence type="ECO:0000256" key="1">
    <source>
        <dbReference type="SAM" id="Phobius"/>
    </source>
</evidence>
<name>A0A931A3T5_9ACTN</name>
<gene>
    <name evidence="2" type="ORF">ITP53_08025</name>
</gene>
<keyword evidence="1" id="KW-1133">Transmembrane helix</keyword>